<gene>
    <name evidence="2" type="ORF">SAMN05216214_1045</name>
</gene>
<evidence type="ECO:0000313" key="2">
    <source>
        <dbReference type="EMBL" id="SEK63539.1"/>
    </source>
</evidence>
<organism evidence="2 3">
    <name type="scientific">Atopomonas hussainii</name>
    <dbReference type="NCBI Taxonomy" id="1429083"/>
    <lineage>
        <taxon>Bacteria</taxon>
        <taxon>Pseudomonadati</taxon>
        <taxon>Pseudomonadota</taxon>
        <taxon>Gammaproteobacteria</taxon>
        <taxon>Pseudomonadales</taxon>
        <taxon>Pseudomonadaceae</taxon>
        <taxon>Atopomonas</taxon>
    </lineage>
</organism>
<dbReference type="AlphaFoldDB" id="A0A1H7IM20"/>
<dbReference type="GO" id="GO:0047617">
    <property type="term" value="F:fatty acyl-CoA hydrolase activity"/>
    <property type="evidence" value="ECO:0007669"/>
    <property type="project" value="TreeGrafter"/>
</dbReference>
<sequence length="144" mass="16251">MNWDLPSPFVIDVQVLPQHIDGLGHANNAVYVQWLEQAAWAHSQALGLSVQTYQQLDRGMAVVRHELDYLASAYCDEALQVATWLVDCDRKLRSFRRFQIRRVSDGATLLRGRTTFACVELSSGKPKRMPPEFVAAYGQLTTEA</sequence>
<dbReference type="InterPro" id="IPR050563">
    <property type="entry name" value="4-hydroxybenzoyl-CoA_TE"/>
</dbReference>
<proteinExistence type="predicted"/>
<keyword evidence="3" id="KW-1185">Reference proteome</keyword>
<dbReference type="PANTHER" id="PTHR31793">
    <property type="entry name" value="4-HYDROXYBENZOYL-COA THIOESTERASE FAMILY MEMBER"/>
    <property type="match status" value="1"/>
</dbReference>
<dbReference type="Pfam" id="PF13279">
    <property type="entry name" value="4HBT_2"/>
    <property type="match status" value="1"/>
</dbReference>
<dbReference type="RefSeq" id="WP_074865606.1">
    <property type="nucleotide sequence ID" value="NZ_FOAS01000004.1"/>
</dbReference>
<dbReference type="InterPro" id="IPR029069">
    <property type="entry name" value="HotDog_dom_sf"/>
</dbReference>
<accession>A0A1H7IM20</accession>
<name>A0A1H7IM20_9GAMM</name>
<evidence type="ECO:0000313" key="3">
    <source>
        <dbReference type="Proteomes" id="UP000185766"/>
    </source>
</evidence>
<keyword evidence="1 2" id="KW-0378">Hydrolase</keyword>
<dbReference type="EMBL" id="FOAS01000004">
    <property type="protein sequence ID" value="SEK63539.1"/>
    <property type="molecule type" value="Genomic_DNA"/>
</dbReference>
<dbReference type="STRING" id="1429083.GCA_001885685_02829"/>
<dbReference type="SUPFAM" id="SSF54637">
    <property type="entry name" value="Thioesterase/thiol ester dehydrase-isomerase"/>
    <property type="match status" value="1"/>
</dbReference>
<dbReference type="Gene3D" id="3.10.129.10">
    <property type="entry name" value="Hotdog Thioesterase"/>
    <property type="match status" value="1"/>
</dbReference>
<reference evidence="2 3" key="1">
    <citation type="submission" date="2016-10" db="EMBL/GenBank/DDBJ databases">
        <authorList>
            <person name="de Groot N.N."/>
        </authorList>
    </citation>
    <scope>NUCLEOTIDE SEQUENCE [LARGE SCALE GENOMIC DNA]</scope>
    <source>
        <strain evidence="2 3">JCM 19513</strain>
    </source>
</reference>
<dbReference type="PANTHER" id="PTHR31793:SF37">
    <property type="entry name" value="ACYL-COA THIOESTER HYDROLASE YBGC"/>
    <property type="match status" value="1"/>
</dbReference>
<evidence type="ECO:0000256" key="1">
    <source>
        <dbReference type="ARBA" id="ARBA00022801"/>
    </source>
</evidence>
<dbReference type="CDD" id="cd00586">
    <property type="entry name" value="4HBT"/>
    <property type="match status" value="1"/>
</dbReference>
<protein>
    <submittedName>
        <fullName evidence="2">Acyl-CoA thioester hydrolase</fullName>
    </submittedName>
</protein>
<dbReference type="Proteomes" id="UP000185766">
    <property type="component" value="Unassembled WGS sequence"/>
</dbReference>